<keyword evidence="6 10" id="KW-1133">Transmembrane helix</keyword>
<protein>
    <recommendedName>
        <fullName evidence="14">Peroxisomal nicotinamide adenine dinucleotide carrier</fullName>
    </recommendedName>
</protein>
<dbReference type="EMBL" id="ABEU02000017">
    <property type="protein sequence ID" value="PNR35932.1"/>
    <property type="molecule type" value="Genomic_DNA"/>
</dbReference>
<dbReference type="PROSITE" id="PS50920">
    <property type="entry name" value="SOLCAR"/>
    <property type="match status" value="3"/>
</dbReference>
<feature type="repeat" description="Solcar" evidence="8">
    <location>
        <begin position="128"/>
        <end position="250"/>
    </location>
</feature>
<dbReference type="PaxDb" id="3218-PP1S277_18V6.1"/>
<evidence type="ECO:0008006" key="14">
    <source>
        <dbReference type="Google" id="ProtNLM"/>
    </source>
</evidence>
<dbReference type="Gramene" id="Pp3c17_7710V3.1">
    <property type="protein sequence ID" value="Pp3c17_7710V3.1"/>
    <property type="gene ID" value="Pp3c17_7710"/>
</dbReference>
<gene>
    <name evidence="12" type="primary">LOC112294183</name>
    <name evidence="11" type="ORF">PHYPA_021782</name>
</gene>
<dbReference type="GO" id="GO:0006862">
    <property type="term" value="P:nucleotide transport"/>
    <property type="evidence" value="ECO:0007669"/>
    <property type="project" value="InterPro"/>
</dbReference>
<dbReference type="EnsemblPlants" id="Pp3c17_7710V3.5">
    <property type="protein sequence ID" value="Pp3c17_7710V3.5"/>
    <property type="gene ID" value="Pp3c17_7710"/>
</dbReference>
<dbReference type="GO" id="GO:0016020">
    <property type="term" value="C:membrane"/>
    <property type="evidence" value="ECO:0007669"/>
    <property type="project" value="UniProtKB-SubCell"/>
</dbReference>
<dbReference type="Gene3D" id="1.50.40.10">
    <property type="entry name" value="Mitochondrial carrier domain"/>
    <property type="match status" value="1"/>
</dbReference>
<dbReference type="EnsemblPlants" id="Pp3c17_7710V3.3">
    <property type="protein sequence ID" value="Pp3c17_7710V3.3"/>
    <property type="gene ID" value="Pp3c17_7710"/>
</dbReference>
<dbReference type="FunCoup" id="A0A2K1J328">
    <property type="interactions" value="3356"/>
</dbReference>
<reference evidence="12" key="3">
    <citation type="submission" date="2020-12" db="UniProtKB">
        <authorList>
            <consortium name="EnsemblPlants"/>
        </authorList>
    </citation>
    <scope>IDENTIFICATION</scope>
</reference>
<dbReference type="Proteomes" id="UP000006727">
    <property type="component" value="Chromosome 17"/>
</dbReference>
<evidence type="ECO:0000256" key="4">
    <source>
        <dbReference type="ARBA" id="ARBA00022692"/>
    </source>
</evidence>
<feature type="transmembrane region" description="Helical" evidence="10">
    <location>
        <begin position="265"/>
        <end position="289"/>
    </location>
</feature>
<dbReference type="EnsemblPlants" id="Pp3c17_7710V3.6">
    <property type="protein sequence ID" value="Pp3c17_7710V3.6"/>
    <property type="gene ID" value="Pp3c17_7710"/>
</dbReference>
<evidence type="ECO:0000313" key="13">
    <source>
        <dbReference type="Proteomes" id="UP000006727"/>
    </source>
</evidence>
<feature type="repeat" description="Solcar" evidence="8">
    <location>
        <begin position="265"/>
        <end position="356"/>
    </location>
</feature>
<dbReference type="Pfam" id="PF00153">
    <property type="entry name" value="Mito_carr"/>
    <property type="match status" value="4"/>
</dbReference>
<evidence type="ECO:0000256" key="5">
    <source>
        <dbReference type="ARBA" id="ARBA00022737"/>
    </source>
</evidence>
<dbReference type="PANTHER" id="PTHR45683">
    <property type="entry name" value="MITOCHONDRIAL NICOTINAMIDE ADENINE DINUCLEOTIDE TRANSPORTER 1-RELATED-RELATED"/>
    <property type="match status" value="1"/>
</dbReference>
<dbReference type="InterPro" id="IPR023395">
    <property type="entry name" value="MCP_dom_sf"/>
</dbReference>
<comment type="similarity">
    <text evidence="2 9">Belongs to the mitochondrial carrier (TC 2.A.29) family.</text>
</comment>
<dbReference type="InterPro" id="IPR044712">
    <property type="entry name" value="SLC25A32-like"/>
</dbReference>
<evidence type="ECO:0000313" key="12">
    <source>
        <dbReference type="EnsemblPlants" id="Pp3c17_7710V3.1"/>
    </source>
</evidence>
<keyword evidence="3 9" id="KW-0813">Transport</keyword>
<dbReference type="EnsemblPlants" id="Pp3c17_7710V3.2">
    <property type="protein sequence ID" value="Pp3c17_7710V3.2"/>
    <property type="gene ID" value="Pp3c17_7710"/>
</dbReference>
<dbReference type="GeneID" id="112294183"/>
<dbReference type="Gramene" id="Pp3c17_7710V3.6">
    <property type="protein sequence ID" value="Pp3c17_7710V3.6"/>
    <property type="gene ID" value="Pp3c17_7710"/>
</dbReference>
<dbReference type="Gramene" id="Pp3c17_7710V3.4">
    <property type="protein sequence ID" value="Pp3c17_7710V3.4"/>
    <property type="gene ID" value="Pp3c17_7710"/>
</dbReference>
<feature type="transmembrane region" description="Helical" evidence="10">
    <location>
        <begin position="86"/>
        <end position="107"/>
    </location>
</feature>
<dbReference type="GO" id="GO:0022857">
    <property type="term" value="F:transmembrane transporter activity"/>
    <property type="evidence" value="ECO:0000318"/>
    <property type="project" value="GO_Central"/>
</dbReference>
<dbReference type="EnsemblPlants" id="Pp3c17_7710V3.1">
    <property type="protein sequence ID" value="Pp3c17_7710V3.1"/>
    <property type="gene ID" value="Pp3c17_7710"/>
</dbReference>
<name>A0A2K1J328_PHYPA</name>
<keyword evidence="7 8" id="KW-0472">Membrane</keyword>
<evidence type="ECO:0000256" key="9">
    <source>
        <dbReference type="RuleBase" id="RU000488"/>
    </source>
</evidence>
<dbReference type="GO" id="GO:0055085">
    <property type="term" value="P:transmembrane transport"/>
    <property type="evidence" value="ECO:0000318"/>
    <property type="project" value="GO_Central"/>
</dbReference>
<organism evidence="11">
    <name type="scientific">Physcomitrium patens</name>
    <name type="common">Spreading-leaved earth moss</name>
    <name type="synonym">Physcomitrella patens</name>
    <dbReference type="NCBI Taxonomy" id="3218"/>
    <lineage>
        <taxon>Eukaryota</taxon>
        <taxon>Viridiplantae</taxon>
        <taxon>Streptophyta</taxon>
        <taxon>Embryophyta</taxon>
        <taxon>Bryophyta</taxon>
        <taxon>Bryophytina</taxon>
        <taxon>Bryopsida</taxon>
        <taxon>Funariidae</taxon>
        <taxon>Funariales</taxon>
        <taxon>Funariaceae</taxon>
        <taxon>Physcomitrium</taxon>
    </lineage>
</organism>
<reference evidence="11 13" key="2">
    <citation type="journal article" date="2018" name="Plant J.">
        <title>The Physcomitrella patens chromosome-scale assembly reveals moss genome structure and evolution.</title>
        <authorList>
            <person name="Lang D."/>
            <person name="Ullrich K.K."/>
            <person name="Murat F."/>
            <person name="Fuchs J."/>
            <person name="Jenkins J."/>
            <person name="Haas F.B."/>
            <person name="Piednoel M."/>
            <person name="Gundlach H."/>
            <person name="Van Bel M."/>
            <person name="Meyberg R."/>
            <person name="Vives C."/>
            <person name="Morata J."/>
            <person name="Symeonidi A."/>
            <person name="Hiss M."/>
            <person name="Muchero W."/>
            <person name="Kamisugi Y."/>
            <person name="Saleh O."/>
            <person name="Blanc G."/>
            <person name="Decker E.L."/>
            <person name="van Gessel N."/>
            <person name="Grimwood J."/>
            <person name="Hayes R.D."/>
            <person name="Graham S.W."/>
            <person name="Gunter L.E."/>
            <person name="McDaniel S.F."/>
            <person name="Hoernstein S.N.W."/>
            <person name="Larsson A."/>
            <person name="Li F.W."/>
            <person name="Perroud P.F."/>
            <person name="Phillips J."/>
            <person name="Ranjan P."/>
            <person name="Rokshar D.S."/>
            <person name="Rothfels C.J."/>
            <person name="Schneider L."/>
            <person name="Shu S."/>
            <person name="Stevenson D.W."/>
            <person name="Thummler F."/>
            <person name="Tillich M."/>
            <person name="Villarreal Aguilar J.C."/>
            <person name="Widiez T."/>
            <person name="Wong G.K."/>
            <person name="Wymore A."/>
            <person name="Zhang Y."/>
            <person name="Zimmer A.D."/>
            <person name="Quatrano R.S."/>
            <person name="Mayer K.F.X."/>
            <person name="Goodstein D."/>
            <person name="Casacuberta J.M."/>
            <person name="Vandepoele K."/>
            <person name="Reski R."/>
            <person name="Cuming A.C."/>
            <person name="Tuskan G.A."/>
            <person name="Maumus F."/>
            <person name="Salse J."/>
            <person name="Schmutz J."/>
            <person name="Rensing S.A."/>
        </authorList>
    </citation>
    <scope>NUCLEOTIDE SEQUENCE [LARGE SCALE GENOMIC DNA]</scope>
    <source>
        <strain evidence="12 13">cv. Gransden 2004</strain>
    </source>
</reference>
<dbReference type="EnsemblPlants" id="Pp3c17_7710V3.7">
    <property type="protein sequence ID" value="Pp3c17_7710V3.7"/>
    <property type="gene ID" value="Pp3c17_7710"/>
</dbReference>
<feature type="transmembrane region" description="Helical" evidence="10">
    <location>
        <begin position="223"/>
        <end position="244"/>
    </location>
</feature>
<comment type="subcellular location">
    <subcellularLocation>
        <location evidence="1">Membrane</location>
        <topology evidence="1">Multi-pass membrane protein</topology>
    </subcellularLocation>
</comment>
<feature type="transmembrane region" description="Helical" evidence="10">
    <location>
        <begin position="128"/>
        <end position="147"/>
    </location>
</feature>
<evidence type="ECO:0000256" key="3">
    <source>
        <dbReference type="ARBA" id="ARBA00022448"/>
    </source>
</evidence>
<evidence type="ECO:0000256" key="6">
    <source>
        <dbReference type="ARBA" id="ARBA00022989"/>
    </source>
</evidence>
<dbReference type="RefSeq" id="XP_073396599.1">
    <property type="nucleotide sequence ID" value="XM_073540498.1"/>
</dbReference>
<evidence type="ECO:0000313" key="11">
    <source>
        <dbReference type="EMBL" id="PNR35932.1"/>
    </source>
</evidence>
<sequence>MSDAVVNGLAGAGGGFVAQVLTYPLQAVNTRQQAERKVKINVSLQDVEAALPTSNGYPAQKEQRGTIREMFQVIQAEGWGGLYRGLMPSLVGTALSQGVYYYFYQLLKNEAEARSRRSWKMGNADTSVGMLSSLIIAAIAGCANVLLTNPIWVIVTRMQTQAQAHKGSEIVANHVNTTSSNYIVVPSIDSETTSTATSSPSTKGQGTVDTVKDLYKEAGVRGFWKGVLPSLIMVCNPAIQLMLYESMLSRLTRNRRVTSRGTKHVSATEYFLLGAVAKLGATVVTYPLLVVKSRLQARQEIAGDKSLQYTGTWDAILKMIRHEGISGFYKGMSTKIVQSVAAAAILFMIKEELVGASRALVTKEVKIPKVARLKDAS</sequence>
<evidence type="ECO:0000256" key="8">
    <source>
        <dbReference type="PROSITE-ProRule" id="PRU00282"/>
    </source>
</evidence>
<dbReference type="STRING" id="3218.A0A2K1J328"/>
<dbReference type="AlphaFoldDB" id="A0A2K1J328"/>
<dbReference type="Gramene" id="Pp3c17_7710V3.7">
    <property type="protein sequence ID" value="Pp3c17_7710V3.7"/>
    <property type="gene ID" value="Pp3c17_7710"/>
</dbReference>
<evidence type="ECO:0000256" key="2">
    <source>
        <dbReference type="ARBA" id="ARBA00006375"/>
    </source>
</evidence>
<keyword evidence="13" id="KW-1185">Reference proteome</keyword>
<evidence type="ECO:0000256" key="7">
    <source>
        <dbReference type="ARBA" id="ARBA00023136"/>
    </source>
</evidence>
<feature type="repeat" description="Solcar" evidence="8">
    <location>
        <begin position="2"/>
        <end position="110"/>
    </location>
</feature>
<dbReference type="Gramene" id="Pp3c17_7710V3.5">
    <property type="protein sequence ID" value="Pp3c17_7710V3.5"/>
    <property type="gene ID" value="Pp3c17_7710"/>
</dbReference>
<dbReference type="SUPFAM" id="SSF103506">
    <property type="entry name" value="Mitochondrial carrier"/>
    <property type="match status" value="1"/>
</dbReference>
<keyword evidence="5" id="KW-0677">Repeat</keyword>
<dbReference type="InterPro" id="IPR018108">
    <property type="entry name" value="MCP_transmembrane"/>
</dbReference>
<evidence type="ECO:0000256" key="1">
    <source>
        <dbReference type="ARBA" id="ARBA00004141"/>
    </source>
</evidence>
<proteinExistence type="inferred from homology"/>
<reference evidence="11 13" key="1">
    <citation type="journal article" date="2008" name="Science">
        <title>The Physcomitrella genome reveals evolutionary insights into the conquest of land by plants.</title>
        <authorList>
            <person name="Rensing S."/>
            <person name="Lang D."/>
            <person name="Zimmer A."/>
            <person name="Terry A."/>
            <person name="Salamov A."/>
            <person name="Shapiro H."/>
            <person name="Nishiyama T."/>
            <person name="Perroud P.-F."/>
            <person name="Lindquist E."/>
            <person name="Kamisugi Y."/>
            <person name="Tanahashi T."/>
            <person name="Sakakibara K."/>
            <person name="Fujita T."/>
            <person name="Oishi K."/>
            <person name="Shin-I T."/>
            <person name="Kuroki Y."/>
            <person name="Toyoda A."/>
            <person name="Suzuki Y."/>
            <person name="Hashimoto A."/>
            <person name="Yamaguchi K."/>
            <person name="Sugano A."/>
            <person name="Kohara Y."/>
            <person name="Fujiyama A."/>
            <person name="Anterola A."/>
            <person name="Aoki S."/>
            <person name="Ashton N."/>
            <person name="Barbazuk W.B."/>
            <person name="Barker E."/>
            <person name="Bennetzen J."/>
            <person name="Bezanilla M."/>
            <person name="Blankenship R."/>
            <person name="Cho S.H."/>
            <person name="Dutcher S."/>
            <person name="Estelle M."/>
            <person name="Fawcett J.A."/>
            <person name="Gundlach H."/>
            <person name="Hanada K."/>
            <person name="Heyl A."/>
            <person name="Hicks K.A."/>
            <person name="Hugh J."/>
            <person name="Lohr M."/>
            <person name="Mayer K."/>
            <person name="Melkozernov A."/>
            <person name="Murata T."/>
            <person name="Nelson D."/>
            <person name="Pils B."/>
            <person name="Prigge M."/>
            <person name="Reiss B."/>
            <person name="Renner T."/>
            <person name="Rombauts S."/>
            <person name="Rushton P."/>
            <person name="Sanderfoot A."/>
            <person name="Schween G."/>
            <person name="Shiu S.-H."/>
            <person name="Stueber K."/>
            <person name="Theodoulou F.L."/>
            <person name="Tu H."/>
            <person name="Van de Peer Y."/>
            <person name="Verrier P.J."/>
            <person name="Waters E."/>
            <person name="Wood A."/>
            <person name="Yang L."/>
            <person name="Cove D."/>
            <person name="Cuming A."/>
            <person name="Hasebe M."/>
            <person name="Lucas S."/>
            <person name="Mishler D.B."/>
            <person name="Reski R."/>
            <person name="Grigoriev I."/>
            <person name="Quatrano R.S."/>
            <person name="Boore J.L."/>
        </authorList>
    </citation>
    <scope>NUCLEOTIDE SEQUENCE [LARGE SCALE GENOMIC DNA]</scope>
    <source>
        <strain evidence="12 13">cv. Gransden 2004</strain>
    </source>
</reference>
<dbReference type="EnsemblPlants" id="Pp3c17_7710V3.4">
    <property type="protein sequence ID" value="Pp3c17_7710V3.4"/>
    <property type="gene ID" value="Pp3c17_7710"/>
</dbReference>
<evidence type="ECO:0000256" key="10">
    <source>
        <dbReference type="SAM" id="Phobius"/>
    </source>
</evidence>
<dbReference type="Gramene" id="Pp3c17_7710V3.3">
    <property type="protein sequence ID" value="Pp3c17_7710V3.3"/>
    <property type="gene ID" value="Pp3c17_7710"/>
</dbReference>
<keyword evidence="4 8" id="KW-0812">Transmembrane</keyword>
<accession>A0A2K1J328</accession>
<dbReference type="Gramene" id="Pp3c17_7710V3.2">
    <property type="protein sequence ID" value="Pp3c17_7710V3.2"/>
    <property type="gene ID" value="Pp3c17_7710"/>
</dbReference>